<dbReference type="OrthoDB" id="9808002at2"/>
<keyword evidence="7" id="KW-0408">Iron</keyword>
<dbReference type="PIRSF" id="PIRSF005572">
    <property type="entry name" value="NifS"/>
    <property type="match status" value="1"/>
</dbReference>
<feature type="domain" description="Aminotransferase class V" evidence="11">
    <location>
        <begin position="3"/>
        <end position="367"/>
    </location>
</feature>
<evidence type="ECO:0000256" key="2">
    <source>
        <dbReference type="ARBA" id="ARBA00006490"/>
    </source>
</evidence>
<dbReference type="InterPro" id="IPR015422">
    <property type="entry name" value="PyrdxlP-dep_Trfase_small"/>
</dbReference>
<comment type="catalytic activity">
    <reaction evidence="9">
        <text>(sulfur carrier)-H + L-cysteine = (sulfur carrier)-SH + L-alanine</text>
        <dbReference type="Rhea" id="RHEA:43892"/>
        <dbReference type="Rhea" id="RHEA-COMP:14737"/>
        <dbReference type="Rhea" id="RHEA-COMP:14739"/>
        <dbReference type="ChEBI" id="CHEBI:29917"/>
        <dbReference type="ChEBI" id="CHEBI:35235"/>
        <dbReference type="ChEBI" id="CHEBI:57972"/>
        <dbReference type="ChEBI" id="CHEBI:64428"/>
        <dbReference type="EC" id="2.8.1.7"/>
    </reaction>
</comment>
<evidence type="ECO:0000256" key="10">
    <source>
        <dbReference type="RuleBase" id="RU004504"/>
    </source>
</evidence>
<comment type="similarity">
    <text evidence="2">Belongs to the class-V pyridoxal-phosphate-dependent aminotransferase family. NifS/IscS subfamily.</text>
</comment>
<proteinExistence type="inferred from homology"/>
<dbReference type="InterPro" id="IPR015421">
    <property type="entry name" value="PyrdxlP-dep_Trfase_major"/>
</dbReference>
<dbReference type="PANTHER" id="PTHR11601:SF34">
    <property type="entry name" value="CYSTEINE DESULFURASE"/>
    <property type="match status" value="1"/>
</dbReference>
<dbReference type="GO" id="GO:0051536">
    <property type="term" value="F:iron-sulfur cluster binding"/>
    <property type="evidence" value="ECO:0007669"/>
    <property type="project" value="UniProtKB-KW"/>
</dbReference>
<dbReference type="GO" id="GO:0031071">
    <property type="term" value="F:cysteine desulfurase activity"/>
    <property type="evidence" value="ECO:0007669"/>
    <property type="project" value="UniProtKB-EC"/>
</dbReference>
<evidence type="ECO:0000256" key="9">
    <source>
        <dbReference type="ARBA" id="ARBA00050776"/>
    </source>
</evidence>
<dbReference type="RefSeq" id="WP_024732765.1">
    <property type="nucleotide sequence ID" value="NZ_CATZPC010000004.1"/>
</dbReference>
<keyword evidence="6" id="KW-0663">Pyridoxal phosphate</keyword>
<dbReference type="NCBIfam" id="NF002806">
    <property type="entry name" value="PRK02948.1"/>
    <property type="match status" value="1"/>
</dbReference>
<name>A0A3E3K5S2_9FIRM</name>
<evidence type="ECO:0000256" key="7">
    <source>
        <dbReference type="ARBA" id="ARBA00023004"/>
    </source>
</evidence>
<dbReference type="EC" id="2.8.1.7" evidence="3"/>
<dbReference type="InterPro" id="IPR016454">
    <property type="entry name" value="Cysteine_dSase"/>
</dbReference>
<dbReference type="PANTHER" id="PTHR11601">
    <property type="entry name" value="CYSTEINE DESULFURYLASE FAMILY MEMBER"/>
    <property type="match status" value="1"/>
</dbReference>
<evidence type="ECO:0000313" key="12">
    <source>
        <dbReference type="EMBL" id="RGE89808.1"/>
    </source>
</evidence>
<keyword evidence="8" id="KW-0411">Iron-sulfur</keyword>
<accession>A0A3E3K5S2</accession>
<evidence type="ECO:0000313" key="13">
    <source>
        <dbReference type="Proteomes" id="UP000261080"/>
    </source>
</evidence>
<dbReference type="InterPro" id="IPR015424">
    <property type="entry name" value="PyrdxlP-dep_Trfase"/>
</dbReference>
<evidence type="ECO:0000259" key="11">
    <source>
        <dbReference type="Pfam" id="PF00266"/>
    </source>
</evidence>
<dbReference type="PROSITE" id="PS00595">
    <property type="entry name" value="AA_TRANSFER_CLASS_5"/>
    <property type="match status" value="1"/>
</dbReference>
<dbReference type="GO" id="GO:0046872">
    <property type="term" value="F:metal ion binding"/>
    <property type="evidence" value="ECO:0007669"/>
    <property type="project" value="UniProtKB-KW"/>
</dbReference>
<dbReference type="Gene3D" id="1.10.260.50">
    <property type="match status" value="1"/>
</dbReference>
<evidence type="ECO:0000256" key="3">
    <source>
        <dbReference type="ARBA" id="ARBA00012239"/>
    </source>
</evidence>
<evidence type="ECO:0000256" key="4">
    <source>
        <dbReference type="ARBA" id="ARBA00022679"/>
    </source>
</evidence>
<organism evidence="12 13">
    <name type="scientific">Sellimonas intestinalis</name>
    <dbReference type="NCBI Taxonomy" id="1653434"/>
    <lineage>
        <taxon>Bacteria</taxon>
        <taxon>Bacillati</taxon>
        <taxon>Bacillota</taxon>
        <taxon>Clostridia</taxon>
        <taxon>Lachnospirales</taxon>
        <taxon>Lachnospiraceae</taxon>
        <taxon>Sellimonas</taxon>
    </lineage>
</organism>
<evidence type="ECO:0000256" key="1">
    <source>
        <dbReference type="ARBA" id="ARBA00001933"/>
    </source>
</evidence>
<evidence type="ECO:0000256" key="6">
    <source>
        <dbReference type="ARBA" id="ARBA00022898"/>
    </source>
</evidence>
<keyword evidence="5" id="KW-0479">Metal-binding</keyword>
<gene>
    <name evidence="12" type="ORF">DW016_00595</name>
</gene>
<evidence type="ECO:0000256" key="8">
    <source>
        <dbReference type="ARBA" id="ARBA00023014"/>
    </source>
</evidence>
<keyword evidence="4" id="KW-0808">Transferase</keyword>
<reference evidence="12 13" key="1">
    <citation type="submission" date="2018-08" db="EMBL/GenBank/DDBJ databases">
        <title>A genome reference for cultivated species of the human gut microbiota.</title>
        <authorList>
            <person name="Zou Y."/>
            <person name="Xue W."/>
            <person name="Luo G."/>
        </authorList>
    </citation>
    <scope>NUCLEOTIDE SEQUENCE [LARGE SCALE GENOMIC DNA]</scope>
    <source>
        <strain evidence="12 13">AF37-2AT</strain>
    </source>
</reference>
<protein>
    <recommendedName>
        <fullName evidence="3">cysteine desulfurase</fullName>
        <ecNumber evidence="3">2.8.1.7</ecNumber>
    </recommendedName>
</protein>
<dbReference type="InterPro" id="IPR020578">
    <property type="entry name" value="Aminotrans_V_PyrdxlP_BS"/>
</dbReference>
<sequence length="385" mass="43297">MEVYLDNSATTKAFDEVGDLVRKVMCEDYGNPSSLHRKGMEAEWYVRGARETFARILKVQEKEIFFTSGGTESDNLALIGTARAYKRRGNHLITTVIEHPAILNTMRYLEEEEGFRVTYLPVDRYGRVKLSALREALCKETILVSIMYVNNEVGSVQPIKEASSIVKAYNREIIFHSDAVQGFGKYRIFPKREGIDLLTISSHKIHGPKGMGALYISDRVKIRPIVFGGEQQKNIRSGTENVPGIAGFALAAKMAYTNLEEKTMRMRNLKERFIQGVTKMEHVSVHGLADETSAPHIVSVGIAGVRSEVLLHTLEEKGIYVSSGSACSSNHPGISGVLKGIGVEREYLDATLRFSLSEFTTEEEIDYTLKTLYNCIPMLRRYRRR</sequence>
<keyword evidence="13" id="KW-1185">Reference proteome</keyword>
<comment type="cofactor">
    <cofactor evidence="1 10">
        <name>pyridoxal 5'-phosphate</name>
        <dbReference type="ChEBI" id="CHEBI:597326"/>
    </cofactor>
</comment>
<dbReference type="EMBL" id="QVLX01000001">
    <property type="protein sequence ID" value="RGE89808.1"/>
    <property type="molecule type" value="Genomic_DNA"/>
</dbReference>
<dbReference type="AlphaFoldDB" id="A0A3E3K5S2"/>
<dbReference type="Proteomes" id="UP000261080">
    <property type="component" value="Unassembled WGS sequence"/>
</dbReference>
<evidence type="ECO:0000256" key="5">
    <source>
        <dbReference type="ARBA" id="ARBA00022723"/>
    </source>
</evidence>
<dbReference type="InterPro" id="IPR000192">
    <property type="entry name" value="Aminotrans_V_dom"/>
</dbReference>
<dbReference type="Gene3D" id="3.90.1150.10">
    <property type="entry name" value="Aspartate Aminotransferase, domain 1"/>
    <property type="match status" value="1"/>
</dbReference>
<dbReference type="GeneID" id="97192963"/>
<dbReference type="FunFam" id="3.40.640.10:FF:000084">
    <property type="entry name" value="IscS-like cysteine desulfurase"/>
    <property type="match status" value="1"/>
</dbReference>
<comment type="caution">
    <text evidence="12">The sequence shown here is derived from an EMBL/GenBank/DDBJ whole genome shotgun (WGS) entry which is preliminary data.</text>
</comment>
<dbReference type="Pfam" id="PF00266">
    <property type="entry name" value="Aminotran_5"/>
    <property type="match status" value="1"/>
</dbReference>
<dbReference type="SUPFAM" id="SSF53383">
    <property type="entry name" value="PLP-dependent transferases"/>
    <property type="match status" value="1"/>
</dbReference>
<dbReference type="Gene3D" id="3.40.640.10">
    <property type="entry name" value="Type I PLP-dependent aspartate aminotransferase-like (Major domain)"/>
    <property type="match status" value="1"/>
</dbReference>